<evidence type="ECO:0000256" key="6">
    <source>
        <dbReference type="ARBA" id="ARBA00022822"/>
    </source>
</evidence>
<evidence type="ECO:0000256" key="7">
    <source>
        <dbReference type="ARBA" id="ARBA00023141"/>
    </source>
</evidence>
<evidence type="ECO:0000256" key="5">
    <source>
        <dbReference type="ARBA" id="ARBA00022605"/>
    </source>
</evidence>
<keyword evidence="8 9" id="KW-0413">Isomerase</keyword>
<comment type="catalytic activity">
    <reaction evidence="1 9">
        <text>N-(5-phospho-beta-D-ribosyl)anthranilate = 1-(2-carboxyphenylamino)-1-deoxy-D-ribulose 5-phosphate</text>
        <dbReference type="Rhea" id="RHEA:21540"/>
        <dbReference type="ChEBI" id="CHEBI:18277"/>
        <dbReference type="ChEBI" id="CHEBI:58613"/>
        <dbReference type="EC" id="5.3.1.24"/>
    </reaction>
</comment>
<dbReference type="EC" id="5.3.1.24" evidence="3 9"/>
<evidence type="ECO:0000256" key="2">
    <source>
        <dbReference type="ARBA" id="ARBA00004664"/>
    </source>
</evidence>
<comment type="pathway">
    <text evidence="2 9">Amino-acid biosynthesis; L-tryptophan biosynthesis; L-tryptophan from chorismate: step 3/5.</text>
</comment>
<accession>A0ABM8DR01</accession>
<dbReference type="RefSeq" id="WP_286353109.1">
    <property type="nucleotide sequence ID" value="NZ_AP027079.1"/>
</dbReference>
<evidence type="ECO:0000256" key="1">
    <source>
        <dbReference type="ARBA" id="ARBA00001164"/>
    </source>
</evidence>
<comment type="similarity">
    <text evidence="9">Belongs to the TrpF family.</text>
</comment>
<keyword evidence="6 9" id="KW-0822">Tryptophan biosynthesis</keyword>
<dbReference type="InterPro" id="IPR013785">
    <property type="entry name" value="Aldolase_TIM"/>
</dbReference>
<name>A0ABM8DR01_9BACT</name>
<dbReference type="HAMAP" id="MF_00135">
    <property type="entry name" value="PRAI"/>
    <property type="match status" value="1"/>
</dbReference>
<reference evidence="11" key="1">
    <citation type="journal article" date="2023" name="Int. J. Syst. Evol. Microbiol.">
        <title>Mesoterricola silvestris gen. nov., sp. nov., Mesoterricola sediminis sp. nov., Geothrix oryzae sp. nov., Geothrix edaphica sp. nov., Geothrix rubra sp. nov., and Geothrix limicola sp. nov., six novel members of Acidobacteriota isolated from soils.</title>
        <authorList>
            <person name="Itoh H."/>
            <person name="Sugisawa Y."/>
            <person name="Mise K."/>
            <person name="Xu Z."/>
            <person name="Kuniyasu M."/>
            <person name="Ushijima N."/>
            <person name="Kawano K."/>
            <person name="Kobayashi E."/>
            <person name="Shiratori Y."/>
            <person name="Masuda Y."/>
            <person name="Senoo K."/>
        </authorList>
    </citation>
    <scope>NUCLEOTIDE SEQUENCE [LARGE SCALE GENOMIC DNA]</scope>
    <source>
        <strain evidence="11">Red222</strain>
    </source>
</reference>
<keyword evidence="5 9" id="KW-0028">Amino-acid biosynthesis</keyword>
<evidence type="ECO:0000313" key="11">
    <source>
        <dbReference type="Proteomes" id="UP001242010"/>
    </source>
</evidence>
<dbReference type="PANTHER" id="PTHR42894">
    <property type="entry name" value="N-(5'-PHOSPHORIBOSYL)ANTHRANILATE ISOMERASE"/>
    <property type="match status" value="1"/>
</dbReference>
<keyword evidence="7 9" id="KW-0057">Aromatic amino acid biosynthesis</keyword>
<dbReference type="EMBL" id="AP027079">
    <property type="protein sequence ID" value="BDU69382.1"/>
    <property type="molecule type" value="Genomic_DNA"/>
</dbReference>
<dbReference type="InterPro" id="IPR011060">
    <property type="entry name" value="RibuloseP-bd_barrel"/>
</dbReference>
<dbReference type="Gene3D" id="3.20.20.70">
    <property type="entry name" value="Aldolase class I"/>
    <property type="match status" value="1"/>
</dbReference>
<evidence type="ECO:0000256" key="8">
    <source>
        <dbReference type="ARBA" id="ARBA00023235"/>
    </source>
</evidence>
<dbReference type="GO" id="GO:0016853">
    <property type="term" value="F:isomerase activity"/>
    <property type="evidence" value="ECO:0007669"/>
    <property type="project" value="UniProtKB-KW"/>
</dbReference>
<protein>
    <recommendedName>
        <fullName evidence="4 9">N-(5'-phosphoribosyl)anthranilate isomerase</fullName>
        <shortName evidence="9">PRAI</shortName>
        <ecNumber evidence="3 9">5.3.1.24</ecNumber>
    </recommendedName>
</protein>
<organism evidence="10 11">
    <name type="scientific">Geothrix oryzae</name>
    <dbReference type="NCBI Taxonomy" id="2927975"/>
    <lineage>
        <taxon>Bacteria</taxon>
        <taxon>Pseudomonadati</taxon>
        <taxon>Acidobacteriota</taxon>
        <taxon>Holophagae</taxon>
        <taxon>Holophagales</taxon>
        <taxon>Holophagaceae</taxon>
        <taxon>Geothrix</taxon>
    </lineage>
</organism>
<dbReference type="Proteomes" id="UP001242010">
    <property type="component" value="Chromosome"/>
</dbReference>
<dbReference type="PANTHER" id="PTHR42894:SF1">
    <property type="entry name" value="N-(5'-PHOSPHORIBOSYL)ANTHRANILATE ISOMERASE"/>
    <property type="match status" value="1"/>
</dbReference>
<proteinExistence type="inferred from homology"/>
<sequence>MSLLAKVCGLTTAEDAAFAADQGADLLGFVAHPPSPRHCVDLAVAEAHLDRAVLVSVAERAEDLLEVARRHGFRRVQPYLPAAERECGVALLREAGLFVLLPWPDEPGQAALPADLYLWEASPAQTGVVGGSGQGHGMAFPPPGPFLLAGGLDGASLAPRAAALPPSAGPQLRGFDAASRLESAPGRKDAAKVGAFIAAAHHLEHP</sequence>
<dbReference type="InterPro" id="IPR044643">
    <property type="entry name" value="TrpF_fam"/>
</dbReference>
<dbReference type="InterPro" id="IPR001240">
    <property type="entry name" value="PRAI_dom"/>
</dbReference>
<evidence type="ECO:0000256" key="9">
    <source>
        <dbReference type="HAMAP-Rule" id="MF_00135"/>
    </source>
</evidence>
<evidence type="ECO:0000313" key="10">
    <source>
        <dbReference type="EMBL" id="BDU69382.1"/>
    </source>
</evidence>
<evidence type="ECO:0000256" key="4">
    <source>
        <dbReference type="ARBA" id="ARBA00022272"/>
    </source>
</evidence>
<evidence type="ECO:0000256" key="3">
    <source>
        <dbReference type="ARBA" id="ARBA00012572"/>
    </source>
</evidence>
<dbReference type="SUPFAM" id="SSF51366">
    <property type="entry name" value="Ribulose-phoshate binding barrel"/>
    <property type="match status" value="1"/>
</dbReference>
<keyword evidence="11" id="KW-1185">Reference proteome</keyword>
<gene>
    <name evidence="9 10" type="primary">trpF</name>
    <name evidence="10" type="ORF">GETHOR_14830</name>
</gene>